<evidence type="ECO:0000256" key="5">
    <source>
        <dbReference type="ARBA" id="ARBA00022801"/>
    </source>
</evidence>
<dbReference type="GO" id="GO:0008270">
    <property type="term" value="F:zinc ion binding"/>
    <property type="evidence" value="ECO:0007669"/>
    <property type="project" value="UniProtKB-UniRule"/>
</dbReference>
<feature type="binding site" evidence="8">
    <location>
        <position position="104"/>
    </location>
    <ligand>
        <name>Zn(2+)</name>
        <dbReference type="ChEBI" id="CHEBI:29105"/>
        <note>catalytic</note>
    </ligand>
</feature>
<dbReference type="PROSITE" id="PS00903">
    <property type="entry name" value="CYT_DCMP_DEAMINASES_1"/>
    <property type="match status" value="1"/>
</dbReference>
<dbReference type="HAMAP" id="MF_00972">
    <property type="entry name" value="tRNA_aden_deaminase"/>
    <property type="match status" value="1"/>
</dbReference>
<comment type="similarity">
    <text evidence="1">Belongs to the cytidine and deoxycytidylate deaminase family. ADAT2 subfamily.</text>
</comment>
<keyword evidence="3 8" id="KW-0819">tRNA processing</keyword>
<dbReference type="Proteomes" id="UP000318297">
    <property type="component" value="Unassembled WGS sequence"/>
</dbReference>
<dbReference type="GO" id="GO:0052717">
    <property type="term" value="F:tRNA-specific adenosine-34 deaminase activity"/>
    <property type="evidence" value="ECO:0007669"/>
    <property type="project" value="UniProtKB-UniRule"/>
</dbReference>
<evidence type="ECO:0000256" key="2">
    <source>
        <dbReference type="ARBA" id="ARBA00011738"/>
    </source>
</evidence>
<gene>
    <name evidence="8" type="primary">tadA</name>
    <name evidence="10" type="ORF">BKA23_0205</name>
</gene>
<dbReference type="InterPro" id="IPR002125">
    <property type="entry name" value="CMP_dCMP_dom"/>
</dbReference>
<feature type="domain" description="CMP/dCMP-type deaminase" evidence="9">
    <location>
        <begin position="19"/>
        <end position="130"/>
    </location>
</feature>
<feature type="active site" description="Proton donor" evidence="8">
    <location>
        <position position="73"/>
    </location>
</feature>
<evidence type="ECO:0000256" key="1">
    <source>
        <dbReference type="ARBA" id="ARBA00010669"/>
    </source>
</evidence>
<keyword evidence="5 8" id="KW-0378">Hydrolase</keyword>
<dbReference type="InterPro" id="IPR028883">
    <property type="entry name" value="tRNA_aden_deaminase"/>
</dbReference>
<dbReference type="EMBL" id="VIVQ01000001">
    <property type="protein sequence ID" value="TWE11438.1"/>
    <property type="molecule type" value="Genomic_DNA"/>
</dbReference>
<feature type="binding site" evidence="8">
    <location>
        <position position="71"/>
    </location>
    <ligand>
        <name>Zn(2+)</name>
        <dbReference type="ChEBI" id="CHEBI:29105"/>
        <note>catalytic</note>
    </ligand>
</feature>
<evidence type="ECO:0000256" key="8">
    <source>
        <dbReference type="HAMAP-Rule" id="MF_00972"/>
    </source>
</evidence>
<name>A0A561E740_9MICO</name>
<evidence type="ECO:0000256" key="7">
    <source>
        <dbReference type="ARBA" id="ARBA00048045"/>
    </source>
</evidence>
<dbReference type="NCBIfam" id="NF008113">
    <property type="entry name" value="PRK10860.1"/>
    <property type="match status" value="1"/>
</dbReference>
<proteinExistence type="inferred from homology"/>
<comment type="caution">
    <text evidence="10">The sequence shown here is derived from an EMBL/GenBank/DDBJ whole genome shotgun (WGS) entry which is preliminary data.</text>
</comment>
<organism evidence="10 11">
    <name type="scientific">Rudaeicoccus suwonensis</name>
    <dbReference type="NCBI Taxonomy" id="657409"/>
    <lineage>
        <taxon>Bacteria</taxon>
        <taxon>Bacillati</taxon>
        <taxon>Actinomycetota</taxon>
        <taxon>Actinomycetes</taxon>
        <taxon>Micrococcales</taxon>
        <taxon>Dermacoccaceae</taxon>
        <taxon>Rudaeicoccus</taxon>
    </lineage>
</organism>
<evidence type="ECO:0000256" key="4">
    <source>
        <dbReference type="ARBA" id="ARBA00022723"/>
    </source>
</evidence>
<evidence type="ECO:0000313" key="10">
    <source>
        <dbReference type="EMBL" id="TWE11438.1"/>
    </source>
</evidence>
<keyword evidence="6 8" id="KW-0862">Zinc</keyword>
<dbReference type="CDD" id="cd01285">
    <property type="entry name" value="nucleoside_deaminase"/>
    <property type="match status" value="1"/>
</dbReference>
<feature type="binding site" evidence="8">
    <location>
        <position position="101"/>
    </location>
    <ligand>
        <name>Zn(2+)</name>
        <dbReference type="ChEBI" id="CHEBI:29105"/>
        <note>catalytic</note>
    </ligand>
</feature>
<dbReference type="GO" id="GO:0002100">
    <property type="term" value="P:tRNA wobble adenosine to inosine editing"/>
    <property type="evidence" value="ECO:0007669"/>
    <property type="project" value="UniProtKB-UniRule"/>
</dbReference>
<comment type="cofactor">
    <cofactor evidence="8">
        <name>Zn(2+)</name>
        <dbReference type="ChEBI" id="CHEBI:29105"/>
    </cofactor>
    <text evidence="8">Binds 1 zinc ion per subunit.</text>
</comment>
<dbReference type="SUPFAM" id="SSF53927">
    <property type="entry name" value="Cytidine deaminase-like"/>
    <property type="match status" value="1"/>
</dbReference>
<accession>A0A561E740</accession>
<sequence length="173" mass="18385">MASSTRMPQTLVVTEPTPTLYDAWMGEAIEQAQLALSTRDVPVGAVILDSGGGVLGVGPNRRVADVDPLAHAEIVAIRSAATTLGHYRLDGCTLVVTLEPCLMCAGAIMQSRIAHIVFGAWDAKAGACGSAWDVIHDNSSPHRLTAVGGVREQECAAMLTEFFRARRRSRTAE</sequence>
<dbReference type="FunFam" id="3.40.140.10:FF:000005">
    <property type="entry name" value="tRNA-specific adenosine deaminase"/>
    <property type="match status" value="1"/>
</dbReference>
<evidence type="ECO:0000256" key="6">
    <source>
        <dbReference type="ARBA" id="ARBA00022833"/>
    </source>
</evidence>
<comment type="catalytic activity">
    <reaction evidence="7 8">
        <text>adenosine(34) in tRNA + H2O + H(+) = inosine(34) in tRNA + NH4(+)</text>
        <dbReference type="Rhea" id="RHEA:43168"/>
        <dbReference type="Rhea" id="RHEA-COMP:10373"/>
        <dbReference type="Rhea" id="RHEA-COMP:10374"/>
        <dbReference type="ChEBI" id="CHEBI:15377"/>
        <dbReference type="ChEBI" id="CHEBI:15378"/>
        <dbReference type="ChEBI" id="CHEBI:28938"/>
        <dbReference type="ChEBI" id="CHEBI:74411"/>
        <dbReference type="ChEBI" id="CHEBI:82852"/>
        <dbReference type="EC" id="3.5.4.33"/>
    </reaction>
</comment>
<evidence type="ECO:0000313" key="11">
    <source>
        <dbReference type="Proteomes" id="UP000318297"/>
    </source>
</evidence>
<dbReference type="AlphaFoldDB" id="A0A561E740"/>
<evidence type="ECO:0000256" key="3">
    <source>
        <dbReference type="ARBA" id="ARBA00022694"/>
    </source>
</evidence>
<keyword evidence="4 8" id="KW-0479">Metal-binding</keyword>
<dbReference type="PANTHER" id="PTHR11079">
    <property type="entry name" value="CYTOSINE DEAMINASE FAMILY MEMBER"/>
    <property type="match status" value="1"/>
</dbReference>
<dbReference type="InterPro" id="IPR016192">
    <property type="entry name" value="APOBEC/CMP_deaminase_Zn-bd"/>
</dbReference>
<dbReference type="EC" id="3.5.4.33" evidence="8"/>
<dbReference type="InterPro" id="IPR016193">
    <property type="entry name" value="Cytidine_deaminase-like"/>
</dbReference>
<evidence type="ECO:0000259" key="9">
    <source>
        <dbReference type="PROSITE" id="PS51747"/>
    </source>
</evidence>
<comment type="subunit">
    <text evidence="2 8">Homodimer.</text>
</comment>
<reference evidence="10 11" key="1">
    <citation type="submission" date="2019-06" db="EMBL/GenBank/DDBJ databases">
        <title>Sequencing the genomes of 1000 actinobacteria strains.</title>
        <authorList>
            <person name="Klenk H.-P."/>
        </authorList>
    </citation>
    <scope>NUCLEOTIDE SEQUENCE [LARGE SCALE GENOMIC DNA]</scope>
    <source>
        <strain evidence="10 11">DSM 19560</strain>
    </source>
</reference>
<dbReference type="PANTHER" id="PTHR11079:SF202">
    <property type="entry name" value="TRNA-SPECIFIC ADENOSINE DEAMINASE"/>
    <property type="match status" value="1"/>
</dbReference>
<comment type="function">
    <text evidence="8">Catalyzes the deamination of adenosine to inosine at the wobble position 34 of tRNA(Arg2).</text>
</comment>
<dbReference type="Gene3D" id="3.40.140.10">
    <property type="entry name" value="Cytidine Deaminase, domain 2"/>
    <property type="match status" value="1"/>
</dbReference>
<dbReference type="PROSITE" id="PS51747">
    <property type="entry name" value="CYT_DCMP_DEAMINASES_2"/>
    <property type="match status" value="1"/>
</dbReference>
<dbReference type="Pfam" id="PF00383">
    <property type="entry name" value="dCMP_cyt_deam_1"/>
    <property type="match status" value="1"/>
</dbReference>
<keyword evidence="11" id="KW-1185">Reference proteome</keyword>
<protein>
    <recommendedName>
        <fullName evidence="8">tRNA-specific adenosine deaminase</fullName>
        <ecNumber evidence="8">3.5.4.33</ecNumber>
    </recommendedName>
</protein>